<dbReference type="PANTHER" id="PTHR11138:SF5">
    <property type="entry name" value="METHIONYL-TRNA FORMYLTRANSFERASE, MITOCHONDRIAL"/>
    <property type="match status" value="1"/>
</dbReference>
<evidence type="ECO:0000256" key="3">
    <source>
        <dbReference type="ARBA" id="ARBA00012261"/>
    </source>
</evidence>
<dbReference type="GO" id="GO:0005829">
    <property type="term" value="C:cytosol"/>
    <property type="evidence" value="ECO:0007669"/>
    <property type="project" value="TreeGrafter"/>
</dbReference>
<dbReference type="Pfam" id="PF02911">
    <property type="entry name" value="Formyl_trans_C"/>
    <property type="match status" value="1"/>
</dbReference>
<sequence>MRILFAGTPEIALPSLETLSREGLVAAVLTSPDASRGRGRSLSPSPVKALALDLNLPVFTPGRLGREAREEIAEIGADLLAVVAYGKIFGPRFLELFPSGAINLHPSLLPRHRGPAPLPFTILEGDGEWGLSVQRIALEMDAGDILLQKSFPLKGTETTGVLGALAAEEGSAAMLEVVREIEAGIEKPVPQRHQDATYSRLLTKEDGMIDWNQSAEKIGRMVRAFNPWPGAYTGFQDQKLTIWEAAVLRENSSLGAGNVAAVDRKRGILIQTGEGLLAVQSLQLQGKKRLPWQSFVNGVRGIEGSILGGTNEKLHG</sequence>
<dbReference type="InterPro" id="IPR002376">
    <property type="entry name" value="Formyl_transf_N"/>
</dbReference>
<comment type="similarity">
    <text evidence="2 8">Belongs to the Fmt family.</text>
</comment>
<dbReference type="NCBIfam" id="TIGR00460">
    <property type="entry name" value="fmt"/>
    <property type="match status" value="1"/>
</dbReference>
<dbReference type="InterPro" id="IPR041711">
    <property type="entry name" value="Met-tRNA-FMT_N"/>
</dbReference>
<dbReference type="SUPFAM" id="SSF53328">
    <property type="entry name" value="Formyltransferase"/>
    <property type="match status" value="1"/>
</dbReference>
<evidence type="ECO:0000256" key="1">
    <source>
        <dbReference type="ARBA" id="ARBA00002606"/>
    </source>
</evidence>
<name>A0A1Y1RWM1_9SPIO</name>
<evidence type="ECO:0000256" key="6">
    <source>
        <dbReference type="ARBA" id="ARBA00022917"/>
    </source>
</evidence>
<dbReference type="RefSeq" id="WP_083051919.1">
    <property type="nucleotide sequence ID" value="NZ_MWQY01000017.1"/>
</dbReference>
<evidence type="ECO:0000256" key="2">
    <source>
        <dbReference type="ARBA" id="ARBA00010699"/>
    </source>
</evidence>
<dbReference type="Gene3D" id="3.10.25.10">
    <property type="entry name" value="Formyl transferase, C-terminal domain"/>
    <property type="match status" value="1"/>
</dbReference>
<dbReference type="InterPro" id="IPR044135">
    <property type="entry name" value="Met-tRNA-FMT_C"/>
</dbReference>
<dbReference type="Proteomes" id="UP000192343">
    <property type="component" value="Unassembled WGS sequence"/>
</dbReference>
<evidence type="ECO:0000313" key="12">
    <source>
        <dbReference type="Proteomes" id="UP000192343"/>
    </source>
</evidence>
<dbReference type="InterPro" id="IPR037022">
    <property type="entry name" value="Formyl_trans_C_sf"/>
</dbReference>
<dbReference type="Gene3D" id="3.40.50.170">
    <property type="entry name" value="Formyl transferase, N-terminal domain"/>
    <property type="match status" value="1"/>
</dbReference>
<keyword evidence="6 8" id="KW-0648">Protein biosynthesis</keyword>
<accession>A0A1Y1RWM1</accession>
<proteinExistence type="inferred from homology"/>
<feature type="binding site" evidence="8">
    <location>
        <begin position="107"/>
        <end position="110"/>
    </location>
    <ligand>
        <name>(6S)-5,6,7,8-tetrahydrofolate</name>
        <dbReference type="ChEBI" id="CHEBI:57453"/>
    </ligand>
</feature>
<dbReference type="CDD" id="cd08704">
    <property type="entry name" value="Met_tRNA_FMT_C"/>
    <property type="match status" value="1"/>
</dbReference>
<evidence type="ECO:0000256" key="5">
    <source>
        <dbReference type="ARBA" id="ARBA00022679"/>
    </source>
</evidence>
<dbReference type="AlphaFoldDB" id="A0A1Y1RWM1"/>
<dbReference type="CDD" id="cd08646">
    <property type="entry name" value="FMT_core_Met-tRNA-FMT_N"/>
    <property type="match status" value="1"/>
</dbReference>
<evidence type="ECO:0000259" key="9">
    <source>
        <dbReference type="Pfam" id="PF00551"/>
    </source>
</evidence>
<dbReference type="HAMAP" id="MF_00182">
    <property type="entry name" value="Formyl_trans"/>
    <property type="match status" value="1"/>
</dbReference>
<organism evidence="11 12">
    <name type="scientific">Marispirochaeta aestuarii</name>
    <dbReference type="NCBI Taxonomy" id="1963862"/>
    <lineage>
        <taxon>Bacteria</taxon>
        <taxon>Pseudomonadati</taxon>
        <taxon>Spirochaetota</taxon>
        <taxon>Spirochaetia</taxon>
        <taxon>Spirochaetales</taxon>
        <taxon>Spirochaetaceae</taxon>
        <taxon>Marispirochaeta</taxon>
    </lineage>
</organism>
<dbReference type="OrthoDB" id="9802815at2"/>
<dbReference type="SUPFAM" id="SSF50486">
    <property type="entry name" value="FMT C-terminal domain-like"/>
    <property type="match status" value="1"/>
</dbReference>
<keyword evidence="12" id="KW-1185">Reference proteome</keyword>
<feature type="domain" description="Formyl transferase N-terminal" evidence="9">
    <location>
        <begin position="2"/>
        <end position="178"/>
    </location>
</feature>
<dbReference type="InterPro" id="IPR036477">
    <property type="entry name" value="Formyl_transf_N_sf"/>
</dbReference>
<feature type="domain" description="Formyl transferase C-terminal" evidence="10">
    <location>
        <begin position="202"/>
        <end position="299"/>
    </location>
</feature>
<evidence type="ECO:0000256" key="8">
    <source>
        <dbReference type="HAMAP-Rule" id="MF_00182"/>
    </source>
</evidence>
<dbReference type="InterPro" id="IPR005793">
    <property type="entry name" value="Formyl_trans_C"/>
</dbReference>
<dbReference type="PANTHER" id="PTHR11138">
    <property type="entry name" value="METHIONYL-TRNA FORMYLTRANSFERASE"/>
    <property type="match status" value="1"/>
</dbReference>
<protein>
    <recommendedName>
        <fullName evidence="4 8">Methionyl-tRNA formyltransferase</fullName>
        <ecNumber evidence="3 8">2.1.2.9</ecNumber>
    </recommendedName>
</protein>
<evidence type="ECO:0000256" key="4">
    <source>
        <dbReference type="ARBA" id="ARBA00016014"/>
    </source>
</evidence>
<reference evidence="11 12" key="1">
    <citation type="submission" date="2017-03" db="EMBL/GenBank/DDBJ databases">
        <title>Draft Genome sequence of Marispirochaeta sp. strain JC444.</title>
        <authorList>
            <person name="Shivani Y."/>
            <person name="Subhash Y."/>
            <person name="Sasikala C."/>
            <person name="Ramana C."/>
        </authorList>
    </citation>
    <scope>NUCLEOTIDE SEQUENCE [LARGE SCALE GENOMIC DNA]</scope>
    <source>
        <strain evidence="11 12">JC444</strain>
    </source>
</reference>
<dbReference type="EMBL" id="MWQY01000017">
    <property type="protein sequence ID" value="ORC33891.1"/>
    <property type="molecule type" value="Genomic_DNA"/>
</dbReference>
<dbReference type="STRING" id="1963862.B4O97_14615"/>
<evidence type="ECO:0000313" key="11">
    <source>
        <dbReference type="EMBL" id="ORC33891.1"/>
    </source>
</evidence>
<comment type="caution">
    <text evidence="11">The sequence shown here is derived from an EMBL/GenBank/DDBJ whole genome shotgun (WGS) entry which is preliminary data.</text>
</comment>
<dbReference type="InterPro" id="IPR011034">
    <property type="entry name" value="Formyl_transferase-like_C_sf"/>
</dbReference>
<comment type="function">
    <text evidence="1 8">Attaches a formyl group to the free amino group of methionyl-tRNA(fMet). The formyl group appears to play a dual role in the initiator identity of N-formylmethionyl-tRNA by promoting its recognition by IF2 and preventing the misappropriation of this tRNA by the elongation apparatus.</text>
</comment>
<dbReference type="EC" id="2.1.2.9" evidence="3 8"/>
<dbReference type="InterPro" id="IPR005794">
    <property type="entry name" value="Fmt"/>
</dbReference>
<dbReference type="Pfam" id="PF00551">
    <property type="entry name" value="Formyl_trans_N"/>
    <property type="match status" value="1"/>
</dbReference>
<comment type="catalytic activity">
    <reaction evidence="7 8">
        <text>L-methionyl-tRNA(fMet) + (6R)-10-formyltetrahydrofolate = N-formyl-L-methionyl-tRNA(fMet) + (6S)-5,6,7,8-tetrahydrofolate + H(+)</text>
        <dbReference type="Rhea" id="RHEA:24380"/>
        <dbReference type="Rhea" id="RHEA-COMP:9952"/>
        <dbReference type="Rhea" id="RHEA-COMP:9953"/>
        <dbReference type="ChEBI" id="CHEBI:15378"/>
        <dbReference type="ChEBI" id="CHEBI:57453"/>
        <dbReference type="ChEBI" id="CHEBI:78530"/>
        <dbReference type="ChEBI" id="CHEBI:78844"/>
        <dbReference type="ChEBI" id="CHEBI:195366"/>
        <dbReference type="EC" id="2.1.2.9"/>
    </reaction>
</comment>
<evidence type="ECO:0000256" key="7">
    <source>
        <dbReference type="ARBA" id="ARBA00048558"/>
    </source>
</evidence>
<evidence type="ECO:0000259" key="10">
    <source>
        <dbReference type="Pfam" id="PF02911"/>
    </source>
</evidence>
<gene>
    <name evidence="8" type="primary">fmt</name>
    <name evidence="11" type="ORF">B4O97_14615</name>
</gene>
<dbReference type="GO" id="GO:0004479">
    <property type="term" value="F:methionyl-tRNA formyltransferase activity"/>
    <property type="evidence" value="ECO:0007669"/>
    <property type="project" value="UniProtKB-UniRule"/>
</dbReference>
<keyword evidence="5 8" id="KW-0808">Transferase</keyword>